<dbReference type="Proteomes" id="UP001152888">
    <property type="component" value="Unassembled WGS sequence"/>
</dbReference>
<proteinExistence type="predicted"/>
<organism evidence="1 2">
    <name type="scientific">Acanthoscelides obtectus</name>
    <name type="common">Bean weevil</name>
    <name type="synonym">Bruchus obtectus</name>
    <dbReference type="NCBI Taxonomy" id="200917"/>
    <lineage>
        <taxon>Eukaryota</taxon>
        <taxon>Metazoa</taxon>
        <taxon>Ecdysozoa</taxon>
        <taxon>Arthropoda</taxon>
        <taxon>Hexapoda</taxon>
        <taxon>Insecta</taxon>
        <taxon>Pterygota</taxon>
        <taxon>Neoptera</taxon>
        <taxon>Endopterygota</taxon>
        <taxon>Coleoptera</taxon>
        <taxon>Polyphaga</taxon>
        <taxon>Cucujiformia</taxon>
        <taxon>Chrysomeloidea</taxon>
        <taxon>Chrysomelidae</taxon>
        <taxon>Bruchinae</taxon>
        <taxon>Bruchini</taxon>
        <taxon>Acanthoscelides</taxon>
    </lineage>
</organism>
<gene>
    <name evidence="1" type="ORF">ACAOBT_LOCUS30986</name>
</gene>
<sequence>MDAISHSNMRNQLDRFKEQQISKYEKFQRRQSPQRASIDHERLVVNLSDRVLAEDEISVLSKRGNFAITPRHIPVEDSSVRRQPLDIYRTRPPRRYEWN</sequence>
<dbReference type="OrthoDB" id="6249720at2759"/>
<keyword evidence="2" id="KW-1185">Reference proteome</keyword>
<evidence type="ECO:0000313" key="2">
    <source>
        <dbReference type="Proteomes" id="UP001152888"/>
    </source>
</evidence>
<comment type="caution">
    <text evidence="1">The sequence shown here is derived from an EMBL/GenBank/DDBJ whole genome shotgun (WGS) entry which is preliminary data.</text>
</comment>
<evidence type="ECO:0000313" key="1">
    <source>
        <dbReference type="EMBL" id="CAH2009615.1"/>
    </source>
</evidence>
<dbReference type="EMBL" id="CAKOFQ010007897">
    <property type="protein sequence ID" value="CAH2009615.1"/>
    <property type="molecule type" value="Genomic_DNA"/>
</dbReference>
<name>A0A9P0MC56_ACAOB</name>
<reference evidence="1" key="1">
    <citation type="submission" date="2022-03" db="EMBL/GenBank/DDBJ databases">
        <authorList>
            <person name="Sayadi A."/>
        </authorList>
    </citation>
    <scope>NUCLEOTIDE SEQUENCE</scope>
</reference>
<protein>
    <submittedName>
        <fullName evidence="1">Uncharacterized protein</fullName>
    </submittedName>
</protein>
<accession>A0A9P0MC56</accession>
<dbReference type="AlphaFoldDB" id="A0A9P0MC56"/>